<dbReference type="Pfam" id="PF14882">
    <property type="entry name" value="INT_rpt"/>
    <property type="match status" value="11"/>
</dbReference>
<organism evidence="2 3">
    <name type="scientific">Vibrio lentus</name>
    <dbReference type="NCBI Taxonomy" id="136468"/>
    <lineage>
        <taxon>Bacteria</taxon>
        <taxon>Pseudomonadati</taxon>
        <taxon>Pseudomonadota</taxon>
        <taxon>Gammaproteobacteria</taxon>
        <taxon>Vibrionales</taxon>
        <taxon>Vibrionaceae</taxon>
        <taxon>Vibrio</taxon>
    </lineage>
</organism>
<dbReference type="Proteomes" id="UP000235554">
    <property type="component" value="Unassembled WGS sequence"/>
</dbReference>
<dbReference type="GO" id="GO:0015074">
    <property type="term" value="P:DNA integration"/>
    <property type="evidence" value="ECO:0007669"/>
    <property type="project" value="InterPro"/>
</dbReference>
<dbReference type="GO" id="GO:0006310">
    <property type="term" value="P:DNA recombination"/>
    <property type="evidence" value="ECO:0007669"/>
    <property type="project" value="UniProtKB-KW"/>
</dbReference>
<protein>
    <submittedName>
        <fullName evidence="2">Integrase</fullName>
    </submittedName>
</protein>
<dbReference type="SUPFAM" id="SSF56349">
    <property type="entry name" value="DNA breaking-rejoining enzymes"/>
    <property type="match status" value="1"/>
</dbReference>
<dbReference type="InterPro" id="IPR011010">
    <property type="entry name" value="DNA_brk_join_enz"/>
</dbReference>
<dbReference type="GO" id="GO:0003677">
    <property type="term" value="F:DNA binding"/>
    <property type="evidence" value="ECO:0007669"/>
    <property type="project" value="InterPro"/>
</dbReference>
<dbReference type="InterPro" id="IPR028229">
    <property type="entry name" value="Integrase_rpt"/>
</dbReference>
<accession>A0A855ILR5</accession>
<gene>
    <name evidence="2" type="ORF">BCT50_10965</name>
</gene>
<evidence type="ECO:0000313" key="2">
    <source>
        <dbReference type="EMBL" id="PMM55460.1"/>
    </source>
</evidence>
<name>A0A855ILR5_9VIBR</name>
<evidence type="ECO:0000313" key="3">
    <source>
        <dbReference type="Proteomes" id="UP000235554"/>
    </source>
</evidence>
<dbReference type="Pfam" id="PF13009">
    <property type="entry name" value="Integrase_2"/>
    <property type="match status" value="1"/>
</dbReference>
<dbReference type="RefSeq" id="WP_102555033.1">
    <property type="nucleotide sequence ID" value="NZ_MCZJ01000045.1"/>
</dbReference>
<keyword evidence="1" id="KW-0233">DNA recombination</keyword>
<proteinExistence type="predicted"/>
<dbReference type="EMBL" id="MCZJ01000045">
    <property type="protein sequence ID" value="PMM55460.1"/>
    <property type="molecule type" value="Genomic_DNA"/>
</dbReference>
<dbReference type="Gene3D" id="1.10.443.10">
    <property type="entry name" value="Intergrase catalytic core"/>
    <property type="match status" value="1"/>
</dbReference>
<comment type="caution">
    <text evidence="2">The sequence shown here is derived from an EMBL/GenBank/DDBJ whole genome shotgun (WGS) entry which is preliminary data.</text>
</comment>
<reference evidence="3" key="1">
    <citation type="submission" date="2016-07" db="EMBL/GenBank/DDBJ databases">
        <title>Nontailed viruses are major unrecognized killers of bacteria in the ocean.</title>
        <authorList>
            <person name="Kauffman K."/>
            <person name="Hussain F."/>
            <person name="Yang J."/>
            <person name="Arevalo P."/>
            <person name="Brown J."/>
            <person name="Cutler M."/>
            <person name="Kelly L."/>
            <person name="Polz M.F."/>
        </authorList>
    </citation>
    <scope>NUCLEOTIDE SEQUENCE [LARGE SCALE GENOMIC DNA]</scope>
    <source>
        <strain evidence="3">10N.261.48.A1</strain>
    </source>
</reference>
<dbReference type="InterPro" id="IPR024965">
    <property type="entry name" value="Putative_integrase"/>
</dbReference>
<sequence>MSERKYHTYINASKAANKLGIKTREEYTVRYKEDPLLPSVPERIYKSEWSGTKDFLGTKRNIYVSYDEARESALLLGVKTRAEYEKRYREDIRLPARPDALYKSEWKGYRKFLLNIYKSYKEASESAINLGIKSWNEYRFRYKEDPKLPAKPERRYKEEWTGYPEFLGLSSKVNYSDYQKAKSAVMKLGIHSWQEYQRRYKEDPLLPASPSIFYHSDFEGFHVFLGKPKMYSYEEAKKVVRKLGIKKLSDYRDASRIDHRLYRNPKVSYGDEWVDYVEFFELKRSRFYSKYKYASKAAIKLGIKSYSSYRRKRKLDPFLPSNPNLIYADEWNGFNDFLCIDLKKPYESFHEAKSVVKSLGIKTSREYNQKKKLDPKLPSNPETVYRGDWRGFKHFLGTQKLWYKSYREASNAVQALSISNQTQYNKLYKEDSKLPSMPMRVYKKNWTGWNDFLGLDNKKNYETIELASEAAQNLKICSWSDYKNRYKEDALLPGCPHVVYKSKWKGLRSFLNLRPRVDFYETYDEAMIAARNLKINTSSEYQKRYKEDPRLPSQPNKKYCQEWMSMADFLLGEKKFYLTYIEASNATKKLRIISQTDYIIKYKKDPKLPSVPNVKYSKDWVSWDEFIYPKIVNDLDDLKHLCKCLGICDSKGYKNERKVNKLLPAKPDVFFEDWVDWYDLLDIPKPYDYLFLKQIVNSNDCSNMEEYKALRVRLKDPHIPSDPISHYKEWTNTYDFFGKARPYQVKYFTESWQLWAEKITDFLKIARGADSKIKDLCEFVREYIEPNNLGKCPLEFLTRKSTNIQPMLDLLEQVSVARKKKWIYSINEFLDWVILNYLIIEDEETGEVAHIKGAKNPLGHINFNGEPYTHSVSETDKLALPYQYVKEGREWIFPVYSIARQQSYSDLVHLHNFPADWVQVDDESLLDKKDPDCVFKVEEGKAYLWLPMFWTYTYSLMQLPARGMQIVYCDSGEADSEIADFKNNQIVWKRNKTKLAGLTSKQGMVSKSGKDEFGVHYTSNKTKFDGSGYTIPFMPIELAYWLIKLRKWQQKYNPIKEPTKWFDCERTNLNETQRKQKGINCFLFRDYEEKEPGTFSGRLTVRLAAALFFSSENDYTTATYRGLSYAKSIEELKNNTKIAVSNFKSPYTPHSMRVSLINAYAYEFGIPLEVIMKLVGHSSIIMSIYYIKSDKTGANLREKMESGEKEAISKATQTLKSFVEQQRIEEVKSQLVGSPADQLNSLNNTRPASSYLWKDFGICPVGGAFCSEGGSPIATKANIYHPVPAGYLGEQNCFKCRFFITGPAFLVGLTAMFNEMSLAVNSQSSRYSSLEEKLDHIAEKIDIIDHQLYKIKMDSSDKLALESNRHELVGERMHLNSEIETRAKKLDLYLSDMNAIHRHMHNCQTLMYQYQEDTTNHLQLIVPHEFTLGVELDEVSNFHQLSEVCSNAELYHSCSDDLAVARRSQMIDKMMVENGIQPQLFLLSEEEQLLVGNQLTELMLTRLKGWENVDRLMRGSLTLKDLSIENQFDEQTIRELFERSKPLKRIG</sequence>
<evidence type="ECO:0000256" key="1">
    <source>
        <dbReference type="ARBA" id="ARBA00023172"/>
    </source>
</evidence>
<dbReference type="InterPro" id="IPR013762">
    <property type="entry name" value="Integrase-like_cat_sf"/>
</dbReference>